<dbReference type="PROSITE" id="PS50280">
    <property type="entry name" value="SET"/>
    <property type="match status" value="1"/>
</dbReference>
<dbReference type="AlphaFoldDB" id="A0A7S3JSA0"/>
<dbReference type="PANTHER" id="PTHR13271:SF137">
    <property type="entry name" value="SET DOMAIN-CONTAINING PROTEIN"/>
    <property type="match status" value="1"/>
</dbReference>
<dbReference type="SUPFAM" id="SSF82199">
    <property type="entry name" value="SET domain"/>
    <property type="match status" value="1"/>
</dbReference>
<accession>A0A7S3JSA0</accession>
<dbReference type="PANTHER" id="PTHR13271">
    <property type="entry name" value="UNCHARACTERIZED PUTATIVE METHYLTRANSFERASE"/>
    <property type="match status" value="1"/>
</dbReference>
<reference evidence="2" key="1">
    <citation type="submission" date="2021-01" db="EMBL/GenBank/DDBJ databases">
        <authorList>
            <person name="Corre E."/>
            <person name="Pelletier E."/>
            <person name="Niang G."/>
            <person name="Scheremetjew M."/>
            <person name="Finn R."/>
            <person name="Kale V."/>
            <person name="Holt S."/>
            <person name="Cochrane G."/>
            <person name="Meng A."/>
            <person name="Brown T."/>
            <person name="Cohen L."/>
        </authorList>
    </citation>
    <scope>NUCLEOTIDE SEQUENCE</scope>
    <source>
        <strain evidence="2">CCMP1510</strain>
    </source>
</reference>
<dbReference type="Pfam" id="PF00856">
    <property type="entry name" value="SET"/>
    <property type="match status" value="1"/>
</dbReference>
<dbReference type="InterPro" id="IPR050600">
    <property type="entry name" value="SETD3_SETD6_MTase"/>
</dbReference>
<organism evidence="2">
    <name type="scientific">Aureoumbra lagunensis</name>
    <dbReference type="NCBI Taxonomy" id="44058"/>
    <lineage>
        <taxon>Eukaryota</taxon>
        <taxon>Sar</taxon>
        <taxon>Stramenopiles</taxon>
        <taxon>Ochrophyta</taxon>
        <taxon>Pelagophyceae</taxon>
        <taxon>Pelagomonadales</taxon>
        <taxon>Aureoumbra</taxon>
    </lineage>
</organism>
<name>A0A7S3JSA0_9STRA</name>
<evidence type="ECO:0000313" key="2">
    <source>
        <dbReference type="EMBL" id="CAE0363310.1"/>
    </source>
</evidence>
<protein>
    <recommendedName>
        <fullName evidence="1">SET domain-containing protein</fullName>
    </recommendedName>
</protein>
<gene>
    <name evidence="2" type="ORF">ALAG00032_LOCUS4051</name>
</gene>
<dbReference type="InterPro" id="IPR001214">
    <property type="entry name" value="SET_dom"/>
</dbReference>
<dbReference type="GO" id="GO:0016279">
    <property type="term" value="F:protein-lysine N-methyltransferase activity"/>
    <property type="evidence" value="ECO:0007669"/>
    <property type="project" value="TreeGrafter"/>
</dbReference>
<feature type="domain" description="SET" evidence="1">
    <location>
        <begin position="68"/>
        <end position="185"/>
    </location>
</feature>
<dbReference type="EMBL" id="HBIJ01005758">
    <property type="protein sequence ID" value="CAE0363310.1"/>
    <property type="molecule type" value="Transcribed_RNA"/>
</dbReference>
<dbReference type="InterPro" id="IPR046341">
    <property type="entry name" value="SET_dom_sf"/>
</dbReference>
<dbReference type="Gene3D" id="3.90.1410.10">
    <property type="entry name" value="set domain protein methyltransferase, domain 1"/>
    <property type="match status" value="1"/>
</dbReference>
<sequence>MQQVKQGDIVMRTPRDLCLAAAYGPEWLSPGSPSISASSVVTLLLLERERNGKDKEYLDTLPTTKELKNLPVLWSDQEAQMLHGTQSGISRQELLASWKNDFEAIKLRNCPFQISWHQWLEAHALVMSRSYNLPHLDYALVPFLDYINHNDEPNAEPIFDDNNDFVELHILRDTPANTQIFSSYAGGGATNLDGLKMFQAFGWLEPGLCDCNIDLIQALRRDDPFAQQKIQLLMHRPDQGRLLLSLPPNGPTGHILTQAIDSILLPSLHIITATDPFIENSINKDDSVAIRAGIKLLDRKIKLLDTSAHIRRIASTGEKVDPRRRELAYATAAQERLALDTLRFTLRTLIIA</sequence>
<proteinExistence type="predicted"/>
<evidence type="ECO:0000259" key="1">
    <source>
        <dbReference type="PROSITE" id="PS50280"/>
    </source>
</evidence>
<dbReference type="CDD" id="cd10527">
    <property type="entry name" value="SET_LSMT"/>
    <property type="match status" value="1"/>
</dbReference>